<evidence type="ECO:0000313" key="2">
    <source>
        <dbReference type="EMBL" id="CAH0389873.1"/>
    </source>
</evidence>
<keyword evidence="3" id="KW-1185">Reference proteome</keyword>
<keyword evidence="1" id="KW-0175">Coiled coil</keyword>
<dbReference type="AlphaFoldDB" id="A0A9P0ABX0"/>
<accession>A0A9P0ABX0</accession>
<dbReference type="EMBL" id="OU963866">
    <property type="protein sequence ID" value="CAH0389873.1"/>
    <property type="molecule type" value="Genomic_DNA"/>
</dbReference>
<evidence type="ECO:0000313" key="3">
    <source>
        <dbReference type="Proteomes" id="UP001152759"/>
    </source>
</evidence>
<organism evidence="2 3">
    <name type="scientific">Bemisia tabaci</name>
    <name type="common">Sweetpotato whitefly</name>
    <name type="synonym">Aleurodes tabaci</name>
    <dbReference type="NCBI Taxonomy" id="7038"/>
    <lineage>
        <taxon>Eukaryota</taxon>
        <taxon>Metazoa</taxon>
        <taxon>Ecdysozoa</taxon>
        <taxon>Arthropoda</taxon>
        <taxon>Hexapoda</taxon>
        <taxon>Insecta</taxon>
        <taxon>Pterygota</taxon>
        <taxon>Neoptera</taxon>
        <taxon>Paraneoptera</taxon>
        <taxon>Hemiptera</taxon>
        <taxon>Sternorrhyncha</taxon>
        <taxon>Aleyrodoidea</taxon>
        <taxon>Aleyrodidae</taxon>
        <taxon>Aleyrodinae</taxon>
        <taxon>Bemisia</taxon>
    </lineage>
</organism>
<proteinExistence type="predicted"/>
<evidence type="ECO:0000256" key="1">
    <source>
        <dbReference type="SAM" id="Coils"/>
    </source>
</evidence>
<gene>
    <name evidence="2" type="ORF">BEMITA_LOCUS8652</name>
</gene>
<dbReference type="Proteomes" id="UP001152759">
    <property type="component" value="Chromosome 5"/>
</dbReference>
<protein>
    <submittedName>
        <fullName evidence="2">Uncharacterized protein</fullName>
    </submittedName>
</protein>
<sequence length="265" mass="29546">MIMSPEKTRVFLGFLGVFSSAVLCSATGPIIDLKRNERILALNEIDAGPTDETAGLGFTDEDQEVDSRLQGRAWFGSGFGGFPFINNGGISRGIGNGAVIIGNSGMSGGVNNFNPFTSSGNHLELDHDNVHVTVHSPKKTQTITFRGKRAFVNRKLVCKNIHDLDDEPKYQKSADGALWYTNLPVGEEMTEKEIEEFNEEDRRIEEERENAIKEAQEHTAKVLEEANRVREEALKAAERARQDAMEQARRAIELANSFWGFNWGW</sequence>
<reference evidence="2" key="1">
    <citation type="submission" date="2021-12" db="EMBL/GenBank/DDBJ databases">
        <authorList>
            <person name="King R."/>
        </authorList>
    </citation>
    <scope>NUCLEOTIDE SEQUENCE</scope>
</reference>
<feature type="coiled-coil region" evidence="1">
    <location>
        <begin position="187"/>
        <end position="254"/>
    </location>
</feature>
<name>A0A9P0ABX0_BEMTA</name>